<feature type="region of interest" description="Disordered" evidence="1">
    <location>
        <begin position="1"/>
        <end position="58"/>
    </location>
</feature>
<feature type="non-terminal residue" evidence="2">
    <location>
        <position position="1"/>
    </location>
</feature>
<name>A0ABU6SYT8_9FABA</name>
<dbReference type="Proteomes" id="UP001341840">
    <property type="component" value="Unassembled WGS sequence"/>
</dbReference>
<feature type="compositionally biased region" description="Basic and acidic residues" evidence="1">
    <location>
        <begin position="21"/>
        <end position="31"/>
    </location>
</feature>
<feature type="compositionally biased region" description="Polar residues" evidence="1">
    <location>
        <begin position="1"/>
        <end position="15"/>
    </location>
</feature>
<sequence length="58" mass="6247">NSDSDLGFPSCTSSSSEEDDALRNDPRYWDYDDHDDWGAAKPSAGSEASCTGHLPPTL</sequence>
<organism evidence="2 3">
    <name type="scientific">Stylosanthes scabra</name>
    <dbReference type="NCBI Taxonomy" id="79078"/>
    <lineage>
        <taxon>Eukaryota</taxon>
        <taxon>Viridiplantae</taxon>
        <taxon>Streptophyta</taxon>
        <taxon>Embryophyta</taxon>
        <taxon>Tracheophyta</taxon>
        <taxon>Spermatophyta</taxon>
        <taxon>Magnoliopsida</taxon>
        <taxon>eudicotyledons</taxon>
        <taxon>Gunneridae</taxon>
        <taxon>Pentapetalae</taxon>
        <taxon>rosids</taxon>
        <taxon>fabids</taxon>
        <taxon>Fabales</taxon>
        <taxon>Fabaceae</taxon>
        <taxon>Papilionoideae</taxon>
        <taxon>50 kb inversion clade</taxon>
        <taxon>dalbergioids sensu lato</taxon>
        <taxon>Dalbergieae</taxon>
        <taxon>Pterocarpus clade</taxon>
        <taxon>Stylosanthes</taxon>
    </lineage>
</organism>
<keyword evidence="3" id="KW-1185">Reference proteome</keyword>
<comment type="caution">
    <text evidence="2">The sequence shown here is derived from an EMBL/GenBank/DDBJ whole genome shotgun (WGS) entry which is preliminary data.</text>
</comment>
<gene>
    <name evidence="2" type="ORF">PIB30_105261</name>
</gene>
<evidence type="ECO:0000313" key="3">
    <source>
        <dbReference type="Proteomes" id="UP001341840"/>
    </source>
</evidence>
<accession>A0ABU6SYT8</accession>
<reference evidence="2 3" key="1">
    <citation type="journal article" date="2023" name="Plants (Basel)">
        <title>Bridging the Gap: Combining Genomics and Transcriptomics Approaches to Understand Stylosanthes scabra, an Orphan Legume from the Brazilian Caatinga.</title>
        <authorList>
            <person name="Ferreira-Neto J.R.C."/>
            <person name="da Silva M.D."/>
            <person name="Binneck E."/>
            <person name="de Melo N.F."/>
            <person name="da Silva R.H."/>
            <person name="de Melo A.L.T.M."/>
            <person name="Pandolfi V."/>
            <person name="Bustamante F.O."/>
            <person name="Brasileiro-Vidal A.C."/>
            <person name="Benko-Iseppon A.M."/>
        </authorList>
    </citation>
    <scope>NUCLEOTIDE SEQUENCE [LARGE SCALE GENOMIC DNA]</scope>
    <source>
        <tissue evidence="2">Leaves</tissue>
    </source>
</reference>
<proteinExistence type="predicted"/>
<evidence type="ECO:0000256" key="1">
    <source>
        <dbReference type="SAM" id="MobiDB-lite"/>
    </source>
</evidence>
<evidence type="ECO:0000313" key="2">
    <source>
        <dbReference type="EMBL" id="MED6141624.1"/>
    </source>
</evidence>
<dbReference type="EMBL" id="JASCZI010064234">
    <property type="protein sequence ID" value="MED6141624.1"/>
    <property type="molecule type" value="Genomic_DNA"/>
</dbReference>
<protein>
    <submittedName>
        <fullName evidence="2">Uncharacterized protein</fullName>
    </submittedName>
</protein>